<reference evidence="2" key="1">
    <citation type="journal article" date="2019" name="Int. J. Syst. Evol. Microbiol.">
        <title>The Global Catalogue of Microorganisms (GCM) 10K type strain sequencing project: providing services to taxonomists for standard genome sequencing and annotation.</title>
        <authorList>
            <consortium name="The Broad Institute Genomics Platform"/>
            <consortium name="The Broad Institute Genome Sequencing Center for Infectious Disease"/>
            <person name="Wu L."/>
            <person name="Ma J."/>
        </authorList>
    </citation>
    <scope>NUCLEOTIDE SEQUENCE [LARGE SCALE GENOMIC DNA]</scope>
    <source>
        <strain evidence="2">CCUG 54527</strain>
    </source>
</reference>
<dbReference type="InterPro" id="IPR029033">
    <property type="entry name" value="His_PPase_superfam"/>
</dbReference>
<protein>
    <submittedName>
        <fullName evidence="1">Histidine phosphatase family protein</fullName>
    </submittedName>
</protein>
<comment type="caution">
    <text evidence="1">The sequence shown here is derived from an EMBL/GenBank/DDBJ whole genome shotgun (WGS) entry which is preliminary data.</text>
</comment>
<dbReference type="PANTHER" id="PTHR48100:SF1">
    <property type="entry name" value="HISTIDINE PHOSPHATASE FAMILY PROTEIN-RELATED"/>
    <property type="match status" value="1"/>
</dbReference>
<dbReference type="SUPFAM" id="SSF53254">
    <property type="entry name" value="Phosphoglycerate mutase-like"/>
    <property type="match status" value="1"/>
</dbReference>
<name>A0ABW1LCS5_9BACL</name>
<dbReference type="Proteomes" id="UP001596170">
    <property type="component" value="Unassembled WGS sequence"/>
</dbReference>
<dbReference type="Gene3D" id="3.40.50.1240">
    <property type="entry name" value="Phosphoglycerate mutase-like"/>
    <property type="match status" value="1"/>
</dbReference>
<keyword evidence="2" id="KW-1185">Reference proteome</keyword>
<evidence type="ECO:0000313" key="1">
    <source>
        <dbReference type="EMBL" id="MFC6041289.1"/>
    </source>
</evidence>
<dbReference type="InterPro" id="IPR013078">
    <property type="entry name" value="His_Pase_superF_clade-1"/>
</dbReference>
<dbReference type="EMBL" id="JBHSRI010000038">
    <property type="protein sequence ID" value="MFC6041289.1"/>
    <property type="molecule type" value="Genomic_DNA"/>
</dbReference>
<sequence>MKTVYLVRHCSATGQLPEAELSQAGHQQAKELASFFSEKIIHHIISSPYIRAVDSIQPTAQSKNIPIMIDERLTERVLSSSNLPNWLELLEQTFTDLDLKLDGGESSREATDRAIKVVNESPNNGVLVTHGNLLSLILKHFDNSIDFHDWQSLSNPDVFTLTIVNHESTIEHLWKN</sequence>
<dbReference type="PANTHER" id="PTHR48100">
    <property type="entry name" value="BROAD-SPECIFICITY PHOSPHATASE YOR283W-RELATED"/>
    <property type="match status" value="1"/>
</dbReference>
<dbReference type="InterPro" id="IPR050275">
    <property type="entry name" value="PGM_Phosphatase"/>
</dbReference>
<dbReference type="SMART" id="SM00855">
    <property type="entry name" value="PGAM"/>
    <property type="match status" value="1"/>
</dbReference>
<proteinExistence type="predicted"/>
<gene>
    <name evidence="1" type="ORF">ACFPYN_17935</name>
</gene>
<evidence type="ECO:0000313" key="2">
    <source>
        <dbReference type="Proteomes" id="UP001596170"/>
    </source>
</evidence>
<dbReference type="CDD" id="cd07067">
    <property type="entry name" value="HP_PGM_like"/>
    <property type="match status" value="1"/>
</dbReference>
<accession>A0ABW1LCS5</accession>
<organism evidence="1 2">
    <name type="scientific">Paenisporosarcina macmurdoensis</name>
    <dbReference type="NCBI Taxonomy" id="212659"/>
    <lineage>
        <taxon>Bacteria</taxon>
        <taxon>Bacillati</taxon>
        <taxon>Bacillota</taxon>
        <taxon>Bacilli</taxon>
        <taxon>Bacillales</taxon>
        <taxon>Caryophanaceae</taxon>
        <taxon>Paenisporosarcina</taxon>
    </lineage>
</organism>
<dbReference type="Pfam" id="PF00300">
    <property type="entry name" value="His_Phos_1"/>
    <property type="match status" value="1"/>
</dbReference>
<dbReference type="RefSeq" id="WP_377736092.1">
    <property type="nucleotide sequence ID" value="NZ_JBHSRI010000038.1"/>
</dbReference>